<comment type="caution">
    <text evidence="2">The sequence shown here is derived from an EMBL/GenBank/DDBJ whole genome shotgun (WGS) entry which is preliminary data.</text>
</comment>
<proteinExistence type="predicted"/>
<accession>A0A1D3CWL3</accession>
<dbReference type="Proteomes" id="UP000095192">
    <property type="component" value="Unassembled WGS sequence"/>
</dbReference>
<name>A0A1D3CWL3_9EIME</name>
<gene>
    <name evidence="2" type="ORF">cyc_03581</name>
</gene>
<keyword evidence="3" id="KW-1185">Reference proteome</keyword>
<dbReference type="AlphaFoldDB" id="A0A1D3CWL3"/>
<evidence type="ECO:0000256" key="1">
    <source>
        <dbReference type="SAM" id="MobiDB-lite"/>
    </source>
</evidence>
<dbReference type="EMBL" id="JROU02001691">
    <property type="protein sequence ID" value="OEH75574.1"/>
    <property type="molecule type" value="Genomic_DNA"/>
</dbReference>
<evidence type="ECO:0000313" key="2">
    <source>
        <dbReference type="EMBL" id="OEH75574.1"/>
    </source>
</evidence>
<dbReference type="VEuPathDB" id="ToxoDB:cyc_03581"/>
<feature type="region of interest" description="Disordered" evidence="1">
    <location>
        <begin position="440"/>
        <end position="463"/>
    </location>
</feature>
<feature type="region of interest" description="Disordered" evidence="1">
    <location>
        <begin position="1"/>
        <end position="21"/>
    </location>
</feature>
<protein>
    <submittedName>
        <fullName evidence="2">Uncharacterized protein</fullName>
    </submittedName>
</protein>
<sequence>MESQHYSAPFGGRREGASEMQQYAGALRRATSKVLKSDQRAAVLTLARENPPPTADRPPHGAARFLEVKGQTPLNFDRLRDLSLLTEQDEAQAFPPLRREITYALPIPRATQETEPDLWHPRNPSTIAERDTPVGETFVGANSLPRQLISRVNPSDTRLLAGETEQMTDPFVRVEGTSERYSFFPASEELPLSGLWHDPVAFNDAGKGQTALKIKPKKASVPARAPPENVETALQQDPSGLPMTAPRKLQLSEHQIKAAPRAAMQYAAEDITVYPGGISVESVVDLQEKALFKTFEQLSQDALVENLLLEAAARVEAKQAKGIPPKAPVEPSPKKEGSPQQPSAIRKKVTFDFSDAEQSKSKPGDHAAAEDDDAETLHRQLQRLQYLDQREKEQQAAQEHGKSEKDLDAASLPPPAAASEEEKSVQELITRCSLKLKTFTANKGPPSVEPAPRNSAVAPKGMKRPSRLLAAIEATNVRQKLAKTDALEDELSQPGQEKNAATLLLPQATEAPVALTFSTGLQGLRSLRGRAPIPPRRSMPKAELVCVSRTLLPPQPEVGIDDFISEEEAAENAHIRIDEKVERPSYEAFHGTPTPLQDLVNTTPSLEELGQHFLPTTGYPHDVKSGNYPATIPAWVSRLSQTQTSRMAVPPAIAALHALPEESEGAPIVESMPTDPRSGTPQTTETPLADLSTLEMRNIEELVAGGFKALKRQAHKVDYRHRWEEEKDITPKKQTWKTSAKPFLPARSNAPSSIFRVSRRCNMGQS</sequence>
<feature type="compositionally biased region" description="Basic and acidic residues" evidence="1">
    <location>
        <begin position="388"/>
        <end position="408"/>
    </location>
</feature>
<feature type="compositionally biased region" description="Basic and acidic residues" evidence="1">
    <location>
        <begin position="357"/>
        <end position="369"/>
    </location>
</feature>
<organism evidence="2 3">
    <name type="scientific">Cyclospora cayetanensis</name>
    <dbReference type="NCBI Taxonomy" id="88456"/>
    <lineage>
        <taxon>Eukaryota</taxon>
        <taxon>Sar</taxon>
        <taxon>Alveolata</taxon>
        <taxon>Apicomplexa</taxon>
        <taxon>Conoidasida</taxon>
        <taxon>Coccidia</taxon>
        <taxon>Eucoccidiorida</taxon>
        <taxon>Eimeriorina</taxon>
        <taxon>Eimeriidae</taxon>
        <taxon>Cyclospora</taxon>
    </lineage>
</organism>
<reference evidence="2 3" key="1">
    <citation type="journal article" date="2016" name="BMC Genomics">
        <title>Comparative genomics reveals Cyclospora cayetanensis possesses coccidia-like metabolism and invasion components but unique surface antigens.</title>
        <authorList>
            <person name="Liu S."/>
            <person name="Wang L."/>
            <person name="Zheng H."/>
            <person name="Xu Z."/>
            <person name="Roellig D.M."/>
            <person name="Li N."/>
            <person name="Frace M.A."/>
            <person name="Tang K."/>
            <person name="Arrowood M.J."/>
            <person name="Moss D.M."/>
            <person name="Zhang L."/>
            <person name="Feng Y."/>
            <person name="Xiao L."/>
        </authorList>
    </citation>
    <scope>NUCLEOTIDE SEQUENCE [LARGE SCALE GENOMIC DNA]</scope>
    <source>
        <strain evidence="2 3">CHN_HEN01</strain>
    </source>
</reference>
<feature type="region of interest" description="Disordered" evidence="1">
    <location>
        <begin position="317"/>
        <end position="425"/>
    </location>
</feature>
<evidence type="ECO:0000313" key="3">
    <source>
        <dbReference type="Proteomes" id="UP000095192"/>
    </source>
</evidence>
<dbReference type="InParanoid" id="A0A1D3CWL3"/>